<keyword evidence="6" id="KW-1185">Reference proteome</keyword>
<accession>A0A067RNA2</accession>
<keyword evidence="3 5" id="KW-0808">Transferase</keyword>
<reference evidence="5 6" key="1">
    <citation type="journal article" date="2014" name="Nat. Commun.">
        <title>Molecular traces of alternative social organization in a termite genome.</title>
        <authorList>
            <person name="Terrapon N."/>
            <person name="Li C."/>
            <person name="Robertson H.M."/>
            <person name="Ji L."/>
            <person name="Meng X."/>
            <person name="Booth W."/>
            <person name="Chen Z."/>
            <person name="Childers C.P."/>
            <person name="Glastad K.M."/>
            <person name="Gokhale K."/>
            <person name="Gowin J."/>
            <person name="Gronenberg W."/>
            <person name="Hermansen R.A."/>
            <person name="Hu H."/>
            <person name="Hunt B.G."/>
            <person name="Huylmans A.K."/>
            <person name="Khalil S.M."/>
            <person name="Mitchell R.D."/>
            <person name="Munoz-Torres M.C."/>
            <person name="Mustard J.A."/>
            <person name="Pan H."/>
            <person name="Reese J.T."/>
            <person name="Scharf M.E."/>
            <person name="Sun F."/>
            <person name="Vogel H."/>
            <person name="Xiao J."/>
            <person name="Yang W."/>
            <person name="Yang Z."/>
            <person name="Yang Z."/>
            <person name="Zhou J."/>
            <person name="Zhu J."/>
            <person name="Brent C.S."/>
            <person name="Elsik C.G."/>
            <person name="Goodisman M.A."/>
            <person name="Liberles D.A."/>
            <person name="Roe R.M."/>
            <person name="Vargo E.L."/>
            <person name="Vilcinskas A."/>
            <person name="Wang J."/>
            <person name="Bornberg-Bauer E."/>
            <person name="Korb J."/>
            <person name="Zhang G."/>
            <person name="Liebig J."/>
        </authorList>
    </citation>
    <scope>NUCLEOTIDE SEQUENCE [LARGE SCALE GENOMIC DNA]</scope>
    <source>
        <tissue evidence="5">Whole organism</tissue>
    </source>
</reference>
<dbReference type="PROSITE" id="PS51147">
    <property type="entry name" value="PFTA"/>
    <property type="match status" value="1"/>
</dbReference>
<protein>
    <submittedName>
        <fullName evidence="5">Protein prenyltransferase alpha subunit repeat-containing protein 1</fullName>
    </submittedName>
</protein>
<comment type="similarity">
    <text evidence="1">Belongs to the protein prenyltransferase subunit alpha family.</text>
</comment>
<dbReference type="Pfam" id="PF01239">
    <property type="entry name" value="PPTA"/>
    <property type="match status" value="3"/>
</dbReference>
<sequence>MMQDDPFPAAERILLEIDAVFRKDPKLKEFDIVPVTANHNKSPVLHVEHCLGLESWCVRHVYCYTYHRIMDARQLRSRREDPAMLARLLSGALLINPDVTTFWNMRRELLQAGRLDMQGELHFIAVLLSRKPKCTEAFAHRKWVVRRLLLAGADKDALLEEELQVSRYAADRYPNNYHAWSHRMWCLANLAPATSAILHKEWAASEAWVSSHVSDHSGMQYRQFLLDRLLELKHSVSEDIVDTGRKSIQQLLSHSQNEDNVDFVQSALIKSVGLIASELLLNTDLILRFAGHEALWCHRRYLLVSFKKILNCRTDMNGTGGCRYSSSICVTRSRCAEKLSEAVSSGHVNTENAPLERDQKLSSQELGALDRDLCHLQGAMMWHEAKLISGCQPDELHQQRLAKQHRKWLSHVLKLDVPAVA</sequence>
<evidence type="ECO:0000256" key="1">
    <source>
        <dbReference type="ARBA" id="ARBA00006734"/>
    </source>
</evidence>
<dbReference type="GO" id="GO:0005737">
    <property type="term" value="C:cytoplasm"/>
    <property type="evidence" value="ECO:0007669"/>
    <property type="project" value="TreeGrafter"/>
</dbReference>
<dbReference type="InterPro" id="IPR002088">
    <property type="entry name" value="Prenyl_trans_a"/>
</dbReference>
<evidence type="ECO:0000313" key="5">
    <source>
        <dbReference type="EMBL" id="KDR24528.1"/>
    </source>
</evidence>
<organism evidence="5 6">
    <name type="scientific">Zootermopsis nevadensis</name>
    <name type="common">Dampwood termite</name>
    <dbReference type="NCBI Taxonomy" id="136037"/>
    <lineage>
        <taxon>Eukaryota</taxon>
        <taxon>Metazoa</taxon>
        <taxon>Ecdysozoa</taxon>
        <taxon>Arthropoda</taxon>
        <taxon>Hexapoda</taxon>
        <taxon>Insecta</taxon>
        <taxon>Pterygota</taxon>
        <taxon>Neoptera</taxon>
        <taxon>Polyneoptera</taxon>
        <taxon>Dictyoptera</taxon>
        <taxon>Blattodea</taxon>
        <taxon>Blattoidea</taxon>
        <taxon>Termitoidae</taxon>
        <taxon>Termopsidae</taxon>
        <taxon>Zootermopsis</taxon>
    </lineage>
</organism>
<evidence type="ECO:0000313" key="6">
    <source>
        <dbReference type="Proteomes" id="UP000027135"/>
    </source>
</evidence>
<dbReference type="Proteomes" id="UP000027135">
    <property type="component" value="Unassembled WGS sequence"/>
</dbReference>
<dbReference type="EMBL" id="KK852405">
    <property type="protein sequence ID" value="KDR24528.1"/>
    <property type="molecule type" value="Genomic_DNA"/>
</dbReference>
<dbReference type="AlphaFoldDB" id="A0A067RNA2"/>
<name>A0A067RNA2_ZOONE</name>
<evidence type="ECO:0000256" key="3">
    <source>
        <dbReference type="ARBA" id="ARBA00022679"/>
    </source>
</evidence>
<dbReference type="InParanoid" id="A0A067RNA2"/>
<keyword evidence="2" id="KW-0637">Prenyltransferase</keyword>
<dbReference type="eggNOG" id="KOG0529">
    <property type="taxonomic scope" value="Eukaryota"/>
</dbReference>
<proteinExistence type="inferred from homology"/>
<gene>
    <name evidence="5" type="ORF">L798_00147</name>
</gene>
<dbReference type="SUPFAM" id="SSF48439">
    <property type="entry name" value="Protein prenylyltransferase"/>
    <property type="match status" value="1"/>
</dbReference>
<dbReference type="OrthoDB" id="5358702at2759"/>
<dbReference type="PANTHER" id="PTHR11129">
    <property type="entry name" value="PROTEIN FARNESYLTRANSFERASE ALPHA SUBUNIT/RAB GERANYLGERANYL TRANSFERASE ALPHA SUBUNIT"/>
    <property type="match status" value="1"/>
</dbReference>
<evidence type="ECO:0000256" key="4">
    <source>
        <dbReference type="ARBA" id="ARBA00022737"/>
    </source>
</evidence>
<dbReference type="Gene3D" id="1.25.40.120">
    <property type="entry name" value="Protein prenylyltransferase"/>
    <property type="match status" value="1"/>
</dbReference>
<dbReference type="PANTHER" id="PTHR11129:SF3">
    <property type="entry name" value="PROTEIN PRENYLTRANSFERASE ALPHA SUBUNIT REPEAT-CONTAINING PROTEIN 1"/>
    <property type="match status" value="1"/>
</dbReference>
<keyword evidence="4" id="KW-0677">Repeat</keyword>
<dbReference type="GO" id="GO:0008318">
    <property type="term" value="F:protein prenyltransferase activity"/>
    <property type="evidence" value="ECO:0007669"/>
    <property type="project" value="InterPro"/>
</dbReference>
<dbReference type="STRING" id="136037.A0A067RNA2"/>
<dbReference type="OMA" id="CCNTEQR"/>
<dbReference type="FunCoup" id="A0A067RNA2">
    <property type="interactions" value="388"/>
</dbReference>
<evidence type="ECO:0000256" key="2">
    <source>
        <dbReference type="ARBA" id="ARBA00022602"/>
    </source>
</evidence>